<comment type="caution">
    <text evidence="1">The sequence shown here is derived from an EMBL/GenBank/DDBJ whole genome shotgun (WGS) entry which is preliminary data.</text>
</comment>
<name>A0A0F9GF47_9ZZZZ</name>
<protein>
    <submittedName>
        <fullName evidence="1">Uncharacterized protein</fullName>
    </submittedName>
</protein>
<dbReference type="EMBL" id="LAZR01018180">
    <property type="protein sequence ID" value="KKL97383.1"/>
    <property type="molecule type" value="Genomic_DNA"/>
</dbReference>
<organism evidence="1">
    <name type="scientific">marine sediment metagenome</name>
    <dbReference type="NCBI Taxonomy" id="412755"/>
    <lineage>
        <taxon>unclassified sequences</taxon>
        <taxon>metagenomes</taxon>
        <taxon>ecological metagenomes</taxon>
    </lineage>
</organism>
<feature type="non-terminal residue" evidence="1">
    <location>
        <position position="52"/>
    </location>
</feature>
<accession>A0A0F9GF47</accession>
<sequence>MDIFQYWDRMKQTSGYKHPDDLVVLKELEDDIKGDINFNFPPGPYWGPIKSA</sequence>
<reference evidence="1" key="1">
    <citation type="journal article" date="2015" name="Nature">
        <title>Complex archaea that bridge the gap between prokaryotes and eukaryotes.</title>
        <authorList>
            <person name="Spang A."/>
            <person name="Saw J.H."/>
            <person name="Jorgensen S.L."/>
            <person name="Zaremba-Niedzwiedzka K."/>
            <person name="Martijn J."/>
            <person name="Lind A.E."/>
            <person name="van Eijk R."/>
            <person name="Schleper C."/>
            <person name="Guy L."/>
            <person name="Ettema T.J."/>
        </authorList>
    </citation>
    <scope>NUCLEOTIDE SEQUENCE</scope>
</reference>
<gene>
    <name evidence="1" type="ORF">LCGC14_1834990</name>
</gene>
<proteinExistence type="predicted"/>
<evidence type="ECO:0000313" key="1">
    <source>
        <dbReference type="EMBL" id="KKL97383.1"/>
    </source>
</evidence>
<dbReference type="AlphaFoldDB" id="A0A0F9GF47"/>